<name>A0A1H7XRH3_9STRE</name>
<organism evidence="1 2">
    <name type="scientific">Streptococcus gallolyticus</name>
    <dbReference type="NCBI Taxonomy" id="315405"/>
    <lineage>
        <taxon>Bacteria</taxon>
        <taxon>Bacillati</taxon>
        <taxon>Bacillota</taxon>
        <taxon>Bacilli</taxon>
        <taxon>Lactobacillales</taxon>
        <taxon>Streptococcaceae</taxon>
        <taxon>Streptococcus</taxon>
    </lineage>
</organism>
<dbReference type="RefSeq" id="WP_074596885.1">
    <property type="nucleotide sequence ID" value="NZ_FNUH01000013.1"/>
</dbReference>
<sequence length="62" mass="7493">MRIKIKVTLKDGEATFMVHPAIYRFFKWHWEHKKDFKIGNRVMKHEEILSIAPMETEVGYDD</sequence>
<evidence type="ECO:0000313" key="1">
    <source>
        <dbReference type="EMBL" id="SEM36265.1"/>
    </source>
</evidence>
<evidence type="ECO:0000313" key="2">
    <source>
        <dbReference type="Proteomes" id="UP000182764"/>
    </source>
</evidence>
<reference evidence="1 2" key="1">
    <citation type="submission" date="2016-10" db="EMBL/GenBank/DDBJ databases">
        <authorList>
            <person name="de Groot N.N."/>
        </authorList>
    </citation>
    <scope>NUCLEOTIDE SEQUENCE [LARGE SCALE GENOMIC DNA]</scope>
    <source>
        <strain evidence="1 2">VTM1R29</strain>
    </source>
</reference>
<gene>
    <name evidence="1" type="ORF">SAMN04487839_11814</name>
</gene>
<dbReference type="AlphaFoldDB" id="A0A1H7XRH3"/>
<protein>
    <submittedName>
        <fullName evidence="1">Uncharacterized protein</fullName>
    </submittedName>
</protein>
<dbReference type="Proteomes" id="UP000182764">
    <property type="component" value="Unassembled WGS sequence"/>
</dbReference>
<dbReference type="EMBL" id="FOBM01000018">
    <property type="protein sequence ID" value="SEM36265.1"/>
    <property type="molecule type" value="Genomic_DNA"/>
</dbReference>
<accession>A0A1H7XRH3</accession>
<proteinExistence type="predicted"/>